<evidence type="ECO:0000313" key="2">
    <source>
        <dbReference type="Proteomes" id="UP001054837"/>
    </source>
</evidence>
<organism evidence="1 2">
    <name type="scientific">Caerostris darwini</name>
    <dbReference type="NCBI Taxonomy" id="1538125"/>
    <lineage>
        <taxon>Eukaryota</taxon>
        <taxon>Metazoa</taxon>
        <taxon>Ecdysozoa</taxon>
        <taxon>Arthropoda</taxon>
        <taxon>Chelicerata</taxon>
        <taxon>Arachnida</taxon>
        <taxon>Araneae</taxon>
        <taxon>Araneomorphae</taxon>
        <taxon>Entelegynae</taxon>
        <taxon>Araneoidea</taxon>
        <taxon>Araneidae</taxon>
        <taxon>Caerostris</taxon>
    </lineage>
</organism>
<dbReference type="EMBL" id="BPLQ01002337">
    <property type="protein sequence ID" value="GIX91729.1"/>
    <property type="molecule type" value="Genomic_DNA"/>
</dbReference>
<evidence type="ECO:0000313" key="1">
    <source>
        <dbReference type="EMBL" id="GIX91729.1"/>
    </source>
</evidence>
<comment type="caution">
    <text evidence="1">The sequence shown here is derived from an EMBL/GenBank/DDBJ whole genome shotgun (WGS) entry which is preliminary data.</text>
</comment>
<protein>
    <submittedName>
        <fullName evidence="1">Uncharacterized protein</fullName>
    </submittedName>
</protein>
<name>A0AAV4P517_9ARAC</name>
<sequence>MRNNYHHAFIGRFHQSVFGSAALLYVALSNCFALNYLGQAYVLKRRVAFGGEIAFFLCFQIIRRRLSNILNPLFIPAKRSSSAQTKGGIINFERRYSGIPEGKPLLIRTHLADVVQDV</sequence>
<dbReference type="Proteomes" id="UP001054837">
    <property type="component" value="Unassembled WGS sequence"/>
</dbReference>
<gene>
    <name evidence="1" type="ORF">CDAR_4881</name>
</gene>
<dbReference type="AlphaFoldDB" id="A0AAV4P517"/>
<keyword evidence="2" id="KW-1185">Reference proteome</keyword>
<proteinExistence type="predicted"/>
<accession>A0AAV4P517</accession>
<reference evidence="1 2" key="1">
    <citation type="submission" date="2021-06" db="EMBL/GenBank/DDBJ databases">
        <title>Caerostris darwini draft genome.</title>
        <authorList>
            <person name="Kono N."/>
            <person name="Arakawa K."/>
        </authorList>
    </citation>
    <scope>NUCLEOTIDE SEQUENCE [LARGE SCALE GENOMIC DNA]</scope>
</reference>